<dbReference type="EnsemblMetazoa" id="CJA22468.1">
    <property type="protein sequence ID" value="CJA22468.1"/>
    <property type="gene ID" value="WBGene00178040"/>
</dbReference>
<feature type="region of interest" description="Disordered" evidence="1">
    <location>
        <begin position="40"/>
        <end position="64"/>
    </location>
</feature>
<protein>
    <submittedName>
        <fullName evidence="2">Uncharacterized protein</fullName>
    </submittedName>
</protein>
<name>A0A8R1E7N2_CAEJA</name>
<proteinExistence type="predicted"/>
<dbReference type="AlphaFoldDB" id="A0A8R1E7N2"/>
<feature type="compositionally biased region" description="Basic residues" evidence="1">
    <location>
        <begin position="49"/>
        <end position="59"/>
    </location>
</feature>
<dbReference type="Proteomes" id="UP000005237">
    <property type="component" value="Unassembled WGS sequence"/>
</dbReference>
<sequence length="155" mass="17901">MPTFLECAHCSRLYSKHSLLIHEKNCVEAMHKILEQAKVNNNNSAQKRGLSKSGKHRKIRPSEMTVERPRTRSLSRYNHENSTFIQIPLKLNKNLFVNFIADELRICFVCGEQYDGQVIEEHKEKCYGDTSTKRHTKSNRFRLIAASIASIARAL</sequence>
<keyword evidence="3" id="KW-1185">Reference proteome</keyword>
<accession>A0A8R1E7N2</accession>
<organism evidence="2 3">
    <name type="scientific">Caenorhabditis japonica</name>
    <dbReference type="NCBI Taxonomy" id="281687"/>
    <lineage>
        <taxon>Eukaryota</taxon>
        <taxon>Metazoa</taxon>
        <taxon>Ecdysozoa</taxon>
        <taxon>Nematoda</taxon>
        <taxon>Chromadorea</taxon>
        <taxon>Rhabditida</taxon>
        <taxon>Rhabditina</taxon>
        <taxon>Rhabditomorpha</taxon>
        <taxon>Rhabditoidea</taxon>
        <taxon>Rhabditidae</taxon>
        <taxon>Peloderinae</taxon>
        <taxon>Caenorhabditis</taxon>
    </lineage>
</organism>
<reference evidence="3" key="1">
    <citation type="submission" date="2010-08" db="EMBL/GenBank/DDBJ databases">
        <authorList>
            <consortium name="Caenorhabditis japonica Sequencing Consortium"/>
            <person name="Wilson R.K."/>
        </authorList>
    </citation>
    <scope>NUCLEOTIDE SEQUENCE [LARGE SCALE GENOMIC DNA]</scope>
    <source>
        <strain evidence="3">DF5081</strain>
    </source>
</reference>
<evidence type="ECO:0000313" key="3">
    <source>
        <dbReference type="Proteomes" id="UP000005237"/>
    </source>
</evidence>
<reference evidence="2" key="2">
    <citation type="submission" date="2022-06" db="UniProtKB">
        <authorList>
            <consortium name="EnsemblMetazoa"/>
        </authorList>
    </citation>
    <scope>IDENTIFICATION</scope>
    <source>
        <strain evidence="2">DF5081</strain>
    </source>
</reference>
<evidence type="ECO:0000313" key="2">
    <source>
        <dbReference type="EnsemblMetazoa" id="CJA22468.1"/>
    </source>
</evidence>
<evidence type="ECO:0000256" key="1">
    <source>
        <dbReference type="SAM" id="MobiDB-lite"/>
    </source>
</evidence>